<gene>
    <name evidence="2" type="ORF">PCOR1329_LOCUS26959</name>
</gene>
<keyword evidence="3" id="KW-1185">Reference proteome</keyword>
<evidence type="ECO:0000256" key="1">
    <source>
        <dbReference type="SAM" id="MobiDB-lite"/>
    </source>
</evidence>
<reference evidence="2" key="1">
    <citation type="submission" date="2023-10" db="EMBL/GenBank/DDBJ databases">
        <authorList>
            <person name="Chen Y."/>
            <person name="Shah S."/>
            <person name="Dougan E. K."/>
            <person name="Thang M."/>
            <person name="Chan C."/>
        </authorList>
    </citation>
    <scope>NUCLEOTIDE SEQUENCE [LARGE SCALE GENOMIC DNA]</scope>
</reference>
<feature type="compositionally biased region" description="Basic residues" evidence="1">
    <location>
        <begin position="76"/>
        <end position="85"/>
    </location>
</feature>
<evidence type="ECO:0000313" key="2">
    <source>
        <dbReference type="EMBL" id="CAK0827408.1"/>
    </source>
</evidence>
<comment type="caution">
    <text evidence="2">The sequence shown here is derived from an EMBL/GenBank/DDBJ whole genome shotgun (WGS) entry which is preliminary data.</text>
</comment>
<evidence type="ECO:0000313" key="3">
    <source>
        <dbReference type="Proteomes" id="UP001189429"/>
    </source>
</evidence>
<proteinExistence type="predicted"/>
<dbReference type="Proteomes" id="UP001189429">
    <property type="component" value="Unassembled WGS sequence"/>
</dbReference>
<feature type="region of interest" description="Disordered" evidence="1">
    <location>
        <begin position="76"/>
        <end position="99"/>
    </location>
</feature>
<dbReference type="EMBL" id="CAUYUJ010009671">
    <property type="protein sequence ID" value="CAK0827408.1"/>
    <property type="molecule type" value="Genomic_DNA"/>
</dbReference>
<sequence length="99" mass="10797">MSNTYCDGFAATVTDCSLNQSASQGFIECNLRLRPSRPADISSFPATSRAGFTCSCPELPVGDVPVELHSRRRCTSRSAPRRYRRALPWPPSGLEAPPP</sequence>
<accession>A0ABN9S6D8</accession>
<organism evidence="2 3">
    <name type="scientific">Prorocentrum cordatum</name>
    <dbReference type="NCBI Taxonomy" id="2364126"/>
    <lineage>
        <taxon>Eukaryota</taxon>
        <taxon>Sar</taxon>
        <taxon>Alveolata</taxon>
        <taxon>Dinophyceae</taxon>
        <taxon>Prorocentrales</taxon>
        <taxon>Prorocentraceae</taxon>
        <taxon>Prorocentrum</taxon>
    </lineage>
</organism>
<name>A0ABN9S6D8_9DINO</name>
<feature type="compositionally biased region" description="Pro residues" evidence="1">
    <location>
        <begin position="88"/>
        <end position="99"/>
    </location>
</feature>
<protein>
    <submittedName>
        <fullName evidence="2">Uncharacterized protein</fullName>
    </submittedName>
</protein>